<comment type="similarity">
    <text evidence="2 7">Belongs to the precorrin methyltransferase family.</text>
</comment>
<dbReference type="STRING" id="645991.Sgly_2893"/>
<evidence type="ECO:0000256" key="5">
    <source>
        <dbReference type="ARBA" id="ARBA00022679"/>
    </source>
</evidence>
<dbReference type="PIRSF" id="PIRSF036427">
    <property type="entry name" value="Precrrn-2_mtase"/>
    <property type="match status" value="1"/>
</dbReference>
<gene>
    <name evidence="9" type="ordered locus">Sgly_2893</name>
</gene>
<name>F0SZ44_SYNGF</name>
<dbReference type="RefSeq" id="WP_013625982.1">
    <property type="nucleotide sequence ID" value="NC_015172.1"/>
</dbReference>
<dbReference type="eggNOG" id="COG2243">
    <property type="taxonomic scope" value="Bacteria"/>
</dbReference>
<keyword evidence="3" id="KW-0169">Cobalamin biosynthesis</keyword>
<dbReference type="Proteomes" id="UP000007488">
    <property type="component" value="Chromosome"/>
</dbReference>
<keyword evidence="10" id="KW-1185">Reference proteome</keyword>
<keyword evidence="5 9" id="KW-0808">Transferase</keyword>
<dbReference type="InterPro" id="IPR014776">
    <property type="entry name" value="4pyrrole_Mease_sub2"/>
</dbReference>
<dbReference type="EC" id="2.1.1.151" evidence="9"/>
<dbReference type="EMBL" id="CP002547">
    <property type="protein sequence ID" value="ADY57162.1"/>
    <property type="molecule type" value="Genomic_DNA"/>
</dbReference>
<dbReference type="GO" id="GO:0009236">
    <property type="term" value="P:cobalamin biosynthetic process"/>
    <property type="evidence" value="ECO:0007669"/>
    <property type="project" value="UniProtKB-UniRule"/>
</dbReference>
<evidence type="ECO:0000313" key="10">
    <source>
        <dbReference type="Proteomes" id="UP000007488"/>
    </source>
</evidence>
<dbReference type="UniPathway" id="UPA00148"/>
<dbReference type="InterPro" id="IPR035996">
    <property type="entry name" value="4pyrrol_Methylase_sf"/>
</dbReference>
<reference evidence="9 10" key="1">
    <citation type="journal article" date="2011" name="Stand. Genomic Sci.">
        <title>Complete genome sequence of Syntrophobotulus glycolicus type strain (FlGlyR).</title>
        <authorList>
            <person name="Han C."/>
            <person name="Mwirichia R."/>
            <person name="Chertkov O."/>
            <person name="Held B."/>
            <person name="Lapidus A."/>
            <person name="Nolan M."/>
            <person name="Lucas S."/>
            <person name="Hammon N."/>
            <person name="Deshpande S."/>
            <person name="Cheng J.F."/>
            <person name="Tapia R."/>
            <person name="Goodwin L."/>
            <person name="Pitluck S."/>
            <person name="Huntemann M."/>
            <person name="Liolios K."/>
            <person name="Ivanova N."/>
            <person name="Pagani I."/>
            <person name="Mavromatis K."/>
            <person name="Ovchinikova G."/>
            <person name="Pati A."/>
            <person name="Chen A."/>
            <person name="Palaniappan K."/>
            <person name="Land M."/>
            <person name="Hauser L."/>
            <person name="Brambilla E.M."/>
            <person name="Rohde M."/>
            <person name="Spring S."/>
            <person name="Sikorski J."/>
            <person name="Goker M."/>
            <person name="Woyke T."/>
            <person name="Bristow J."/>
            <person name="Eisen J.A."/>
            <person name="Markowitz V."/>
            <person name="Hugenholtz P."/>
            <person name="Kyrpides N.C."/>
            <person name="Klenk H.P."/>
            <person name="Detter J.C."/>
        </authorList>
    </citation>
    <scope>NUCLEOTIDE SEQUENCE [LARGE SCALE GENOMIC DNA]</scope>
    <source>
        <strain evidence="10">DSM 8271 / FlGlyR</strain>
    </source>
</reference>
<dbReference type="NCBIfam" id="TIGR01467">
    <property type="entry name" value="cobI_cbiL"/>
    <property type="match status" value="1"/>
</dbReference>
<evidence type="ECO:0000256" key="4">
    <source>
        <dbReference type="ARBA" id="ARBA00022603"/>
    </source>
</evidence>
<comment type="pathway">
    <text evidence="1">Cofactor biosynthesis; adenosylcobalamin biosynthesis.</text>
</comment>
<accession>F0SZ44</accession>
<feature type="domain" description="Tetrapyrrole methylase" evidence="8">
    <location>
        <begin position="8"/>
        <end position="214"/>
    </location>
</feature>
<dbReference type="Pfam" id="PF00590">
    <property type="entry name" value="TP_methylase"/>
    <property type="match status" value="1"/>
</dbReference>
<dbReference type="PANTHER" id="PTHR43467">
    <property type="entry name" value="COBALT-PRECORRIN-2 C(20)-METHYLTRANSFERASE"/>
    <property type="match status" value="1"/>
</dbReference>
<keyword evidence="4 9" id="KW-0489">Methyltransferase</keyword>
<proteinExistence type="inferred from homology"/>
<dbReference type="GO" id="GO:0030788">
    <property type="term" value="F:precorrin-2 C20-methyltransferase activity"/>
    <property type="evidence" value="ECO:0007669"/>
    <property type="project" value="UniProtKB-EC"/>
</dbReference>
<dbReference type="AlphaFoldDB" id="F0SZ44"/>
<evidence type="ECO:0000256" key="6">
    <source>
        <dbReference type="ARBA" id="ARBA00022691"/>
    </source>
</evidence>
<reference evidence="10" key="2">
    <citation type="submission" date="2011-02" db="EMBL/GenBank/DDBJ databases">
        <title>The complete genome of Syntrophobotulus glycolicus DSM 8271.</title>
        <authorList>
            <person name="Lucas S."/>
            <person name="Copeland A."/>
            <person name="Lapidus A."/>
            <person name="Bruce D."/>
            <person name="Goodwin L."/>
            <person name="Pitluck S."/>
            <person name="Kyrpides N."/>
            <person name="Mavromatis K."/>
            <person name="Pagani I."/>
            <person name="Ivanova N."/>
            <person name="Mikhailova N."/>
            <person name="Chertkov O."/>
            <person name="Held B."/>
            <person name="Detter J.C."/>
            <person name="Tapia R."/>
            <person name="Han C."/>
            <person name="Land M."/>
            <person name="Hauser L."/>
            <person name="Markowitz V."/>
            <person name="Cheng J.-F."/>
            <person name="Hugenholtz P."/>
            <person name="Woyke T."/>
            <person name="Wu D."/>
            <person name="Spring S."/>
            <person name="Schroeder M."/>
            <person name="Brambilla E."/>
            <person name="Klenk H.-P."/>
            <person name="Eisen J.A."/>
        </authorList>
    </citation>
    <scope>NUCLEOTIDE SEQUENCE [LARGE SCALE GENOMIC DNA]</scope>
    <source>
        <strain evidence="10">DSM 8271 / FlGlyR</strain>
    </source>
</reference>
<dbReference type="HOGENOM" id="CLU_076014_2_1_9"/>
<dbReference type="GO" id="GO:0032259">
    <property type="term" value="P:methylation"/>
    <property type="evidence" value="ECO:0007669"/>
    <property type="project" value="UniProtKB-KW"/>
</dbReference>
<evidence type="ECO:0000256" key="7">
    <source>
        <dbReference type="PIRNR" id="PIRNR036427"/>
    </source>
</evidence>
<dbReference type="PANTHER" id="PTHR43467:SF2">
    <property type="entry name" value="COBALT-PRECORRIN-2 C(20)-METHYLTRANSFERASE"/>
    <property type="match status" value="1"/>
</dbReference>
<evidence type="ECO:0000256" key="1">
    <source>
        <dbReference type="ARBA" id="ARBA00004953"/>
    </source>
</evidence>
<protein>
    <submittedName>
        <fullName evidence="9">Precorrin-2 C20-methyltransferase cobalt-factor II C20-methyltransferase</fullName>
        <ecNumber evidence="9">2.1.1.130</ecNumber>
        <ecNumber evidence="9">2.1.1.151</ecNumber>
    </submittedName>
</protein>
<dbReference type="InterPro" id="IPR014777">
    <property type="entry name" value="4pyrrole_Mease_sub1"/>
</dbReference>
<dbReference type="CDD" id="cd11645">
    <property type="entry name" value="Precorrin_2_C20_MT"/>
    <property type="match status" value="1"/>
</dbReference>
<sequence length="237" mass="25907">MTMRTKGKLYGVGVGPGDPELLTLKALRVIREAEIIAVPKTEGKTITALAVVQSVCDFSDKEILEVYMPMTREKTVLWENHRKGAAELTRRLAAGQTVAFLTLGDPSIYSTYIYLHKQVLEAGFQAELIAGVPSFCAVAARLNDSLCAGAEPLHIIPASYPGLAESLNWPGTKVLMKSGLAFAGVREYLKDSGLLSHSAMVERCGMDGEKVYPDLREADEKTSYFSIIVVKDKERKP</sequence>
<dbReference type="SUPFAM" id="SSF53790">
    <property type="entry name" value="Tetrapyrrole methylase"/>
    <property type="match status" value="1"/>
</dbReference>
<dbReference type="EC" id="2.1.1.130" evidence="9"/>
<dbReference type="InterPro" id="IPR012382">
    <property type="entry name" value="CobI/CbiL"/>
</dbReference>
<dbReference type="InterPro" id="IPR006364">
    <property type="entry name" value="CobI/CbiL/CobIJ_dom"/>
</dbReference>
<dbReference type="GO" id="GO:0043781">
    <property type="term" value="F:cobalt-factor II C20-methyltransferase activity"/>
    <property type="evidence" value="ECO:0007669"/>
    <property type="project" value="UniProtKB-EC"/>
</dbReference>
<keyword evidence="6" id="KW-0949">S-adenosyl-L-methionine</keyword>
<evidence type="ECO:0000256" key="2">
    <source>
        <dbReference type="ARBA" id="ARBA00005879"/>
    </source>
</evidence>
<dbReference type="KEGG" id="sgy:Sgly_2893"/>
<dbReference type="InterPro" id="IPR000878">
    <property type="entry name" value="4pyrrol_Mease"/>
</dbReference>
<evidence type="ECO:0000313" key="9">
    <source>
        <dbReference type="EMBL" id="ADY57162.1"/>
    </source>
</evidence>
<evidence type="ECO:0000256" key="3">
    <source>
        <dbReference type="ARBA" id="ARBA00022573"/>
    </source>
</evidence>
<dbReference type="Gene3D" id="3.30.950.10">
    <property type="entry name" value="Methyltransferase, Cobalt-precorrin-4 Transmethylase, Domain 2"/>
    <property type="match status" value="1"/>
</dbReference>
<evidence type="ECO:0000259" key="8">
    <source>
        <dbReference type="Pfam" id="PF00590"/>
    </source>
</evidence>
<organism evidence="9 10">
    <name type="scientific">Syntrophobotulus glycolicus (strain DSM 8271 / FlGlyR)</name>
    <dbReference type="NCBI Taxonomy" id="645991"/>
    <lineage>
        <taxon>Bacteria</taxon>
        <taxon>Bacillati</taxon>
        <taxon>Bacillota</taxon>
        <taxon>Clostridia</taxon>
        <taxon>Eubacteriales</taxon>
        <taxon>Desulfitobacteriaceae</taxon>
        <taxon>Syntrophobotulus</taxon>
    </lineage>
</organism>
<dbReference type="Gene3D" id="3.40.1010.10">
    <property type="entry name" value="Cobalt-precorrin-4 Transmethylase, Domain 1"/>
    <property type="match status" value="1"/>
</dbReference>